<dbReference type="InterPro" id="IPR057666">
    <property type="entry name" value="DrpA_SLOG"/>
</dbReference>
<proteinExistence type="inferred from homology"/>
<dbReference type="InterPro" id="IPR036388">
    <property type="entry name" value="WH-like_DNA-bd_sf"/>
</dbReference>
<reference evidence="4 5" key="1">
    <citation type="submission" date="2017-01" db="EMBL/GenBank/DDBJ databases">
        <title>Draft sequence of Acidihalobacter ferrooxidans strain DSM 14175 (strain V8).</title>
        <authorList>
            <person name="Khaleque H.N."/>
            <person name="Ramsay J.P."/>
            <person name="Murphy R.J.T."/>
            <person name="Kaksonen A.H."/>
            <person name="Boxall N.J."/>
            <person name="Watkin E.L.J."/>
        </authorList>
    </citation>
    <scope>NUCLEOTIDE SEQUENCE [LARGE SCALE GENOMIC DNA]</scope>
    <source>
        <strain evidence="4 5">V8</strain>
    </source>
</reference>
<dbReference type="Gene3D" id="3.40.50.450">
    <property type="match status" value="1"/>
</dbReference>
<dbReference type="Pfam" id="PF02481">
    <property type="entry name" value="DNA_processg_A"/>
    <property type="match status" value="1"/>
</dbReference>
<feature type="domain" description="DprA winged helix" evidence="3">
    <location>
        <begin position="306"/>
        <end position="365"/>
    </location>
</feature>
<comment type="similarity">
    <text evidence="1">Belongs to the DprA/Smf family.</text>
</comment>
<dbReference type="SUPFAM" id="SSF102405">
    <property type="entry name" value="MCP/YpsA-like"/>
    <property type="match status" value="1"/>
</dbReference>
<dbReference type="OrthoDB" id="9785707at2"/>
<evidence type="ECO:0000313" key="4">
    <source>
        <dbReference type="EMBL" id="APZ44379.1"/>
    </source>
</evidence>
<evidence type="ECO:0000256" key="1">
    <source>
        <dbReference type="ARBA" id="ARBA00006525"/>
    </source>
</evidence>
<sequence>MVSDDALDTLQAWLRIQRTPGFGISGAKRLIEAFGSLPNAFAASNAELAAAGFSEAARRALRTGRESPIEAALEWAAQPNHHLIAFGTSAYPRRLAELNDAPVLLYAAGDIDLLHHAQLAIVGSRHPTPAGRDNAYHFAKHLAHAGLGITSGLALGIDGAAHEGALDASGITVAVAATGLDRVYPASHRELAKRIVAEGVMLSETPLNTPVSRGAFPRRNRLISGLSMGVLVVEATLKSGSLVTARLASDQGRDVFAIPGSIHNPMARGCHRLIREGAKLVETADDILAELAVQGMLDAAPRSASAPAEEDDTLDAEQRTLLGAMGYEPTAVDTLVARTGLTPAAVSSMLLILELGGHVAAVDGGRYMRTP</sequence>
<keyword evidence="5" id="KW-1185">Reference proteome</keyword>
<organism evidence="4 5">
    <name type="scientific">Acidihalobacter ferrooxydans</name>
    <dbReference type="NCBI Taxonomy" id="1765967"/>
    <lineage>
        <taxon>Bacteria</taxon>
        <taxon>Pseudomonadati</taxon>
        <taxon>Pseudomonadota</taxon>
        <taxon>Gammaproteobacteria</taxon>
        <taxon>Chromatiales</taxon>
        <taxon>Ectothiorhodospiraceae</taxon>
        <taxon>Acidihalobacter</taxon>
    </lineage>
</organism>
<dbReference type="PANTHER" id="PTHR43022:SF1">
    <property type="entry name" value="PROTEIN SMF"/>
    <property type="match status" value="1"/>
</dbReference>
<evidence type="ECO:0000313" key="5">
    <source>
        <dbReference type="Proteomes" id="UP000243807"/>
    </source>
</evidence>
<evidence type="ECO:0000259" key="3">
    <source>
        <dbReference type="Pfam" id="PF17782"/>
    </source>
</evidence>
<accession>A0A1P8UKN0</accession>
<dbReference type="Gene3D" id="1.10.10.10">
    <property type="entry name" value="Winged helix-like DNA-binding domain superfamily/Winged helix DNA-binding domain"/>
    <property type="match status" value="1"/>
</dbReference>
<dbReference type="Proteomes" id="UP000243807">
    <property type="component" value="Chromosome"/>
</dbReference>
<dbReference type="EMBL" id="CP019434">
    <property type="protein sequence ID" value="APZ44379.1"/>
    <property type="molecule type" value="Genomic_DNA"/>
</dbReference>
<dbReference type="NCBIfam" id="TIGR00732">
    <property type="entry name" value="dprA"/>
    <property type="match status" value="1"/>
</dbReference>
<protein>
    <submittedName>
        <fullName evidence="4">DNA protecting protein DprA</fullName>
    </submittedName>
</protein>
<dbReference type="InterPro" id="IPR003488">
    <property type="entry name" value="DprA"/>
</dbReference>
<dbReference type="STRING" id="1765967.BW247_15850"/>
<dbReference type="AlphaFoldDB" id="A0A1P8UKN0"/>
<evidence type="ECO:0000259" key="2">
    <source>
        <dbReference type="Pfam" id="PF02481"/>
    </source>
</evidence>
<dbReference type="InterPro" id="IPR041614">
    <property type="entry name" value="DprA_WH"/>
</dbReference>
<gene>
    <name evidence="4" type="ORF">BW247_15850</name>
</gene>
<dbReference type="RefSeq" id="WP_076838071.1">
    <property type="nucleotide sequence ID" value="NZ_CP019434.1"/>
</dbReference>
<dbReference type="GO" id="GO:0009294">
    <property type="term" value="P:DNA-mediated transformation"/>
    <property type="evidence" value="ECO:0007669"/>
    <property type="project" value="InterPro"/>
</dbReference>
<dbReference type="Pfam" id="PF17782">
    <property type="entry name" value="WHD_DprA"/>
    <property type="match status" value="1"/>
</dbReference>
<feature type="domain" description="Smf/DprA SLOG" evidence="2">
    <location>
        <begin position="83"/>
        <end position="291"/>
    </location>
</feature>
<name>A0A1P8UKN0_9GAMM</name>
<dbReference type="KEGG" id="afy:BW247_15850"/>
<dbReference type="PANTHER" id="PTHR43022">
    <property type="entry name" value="PROTEIN SMF"/>
    <property type="match status" value="1"/>
</dbReference>